<accession>A0ACC3AVM8</accession>
<evidence type="ECO:0000313" key="1">
    <source>
        <dbReference type="EMBL" id="KAK1141827.1"/>
    </source>
</evidence>
<sequence>MRRYPPVFRPYENGQFEASRGTSSSNAIEALLEFSIRESNYRNARDYWQACMGLVQAGCYRLYWPPDSHPGHTTNEIISVKISGRTPAGARTRVAIDTVMEKLRYYVLGEDALGTLRRIGRGIRRLRGIMSRRGGRITVLRMLIRDRLGGKEGLIDRGDLGDRVGILSGDWFFMRVEYFF</sequence>
<organism evidence="1 2">
    <name type="scientific">Aspergillus melleus</name>
    <dbReference type="NCBI Taxonomy" id="138277"/>
    <lineage>
        <taxon>Eukaryota</taxon>
        <taxon>Fungi</taxon>
        <taxon>Dikarya</taxon>
        <taxon>Ascomycota</taxon>
        <taxon>Pezizomycotina</taxon>
        <taxon>Eurotiomycetes</taxon>
        <taxon>Eurotiomycetidae</taxon>
        <taxon>Eurotiales</taxon>
        <taxon>Aspergillaceae</taxon>
        <taxon>Aspergillus</taxon>
        <taxon>Aspergillus subgen. Circumdati</taxon>
    </lineage>
</organism>
<dbReference type="Proteomes" id="UP001177260">
    <property type="component" value="Unassembled WGS sequence"/>
</dbReference>
<gene>
    <name evidence="1" type="ORF">N8T08_008492</name>
</gene>
<reference evidence="1 2" key="1">
    <citation type="journal article" date="2023" name="ACS Omega">
        <title>Identification of the Neoaspergillic Acid Biosynthesis Gene Cluster by Establishing an In Vitro CRISPR-Ribonucleoprotein Genetic System in Aspergillus melleus.</title>
        <authorList>
            <person name="Yuan B."/>
            <person name="Grau M.F."/>
            <person name="Murata R.M."/>
            <person name="Torok T."/>
            <person name="Venkateswaran K."/>
            <person name="Stajich J.E."/>
            <person name="Wang C.C.C."/>
        </authorList>
    </citation>
    <scope>NUCLEOTIDE SEQUENCE [LARGE SCALE GENOMIC DNA]</scope>
    <source>
        <strain evidence="1 2">IMV 1140</strain>
    </source>
</reference>
<name>A0ACC3AVM8_9EURO</name>
<dbReference type="EMBL" id="JAOPJF010000059">
    <property type="protein sequence ID" value="KAK1141827.1"/>
    <property type="molecule type" value="Genomic_DNA"/>
</dbReference>
<keyword evidence="2" id="KW-1185">Reference proteome</keyword>
<protein>
    <submittedName>
        <fullName evidence="1">Uncharacterized protein</fullName>
    </submittedName>
</protein>
<evidence type="ECO:0000313" key="2">
    <source>
        <dbReference type="Proteomes" id="UP001177260"/>
    </source>
</evidence>
<proteinExistence type="predicted"/>
<comment type="caution">
    <text evidence="1">The sequence shown here is derived from an EMBL/GenBank/DDBJ whole genome shotgun (WGS) entry which is preliminary data.</text>
</comment>